<keyword evidence="1 5" id="KW-1003">Cell membrane</keyword>
<evidence type="ECO:0000256" key="2">
    <source>
        <dbReference type="ARBA" id="ARBA00022692"/>
    </source>
</evidence>
<evidence type="ECO:0000313" key="6">
    <source>
        <dbReference type="EMBL" id="OBX51810.1"/>
    </source>
</evidence>
<dbReference type="PANTHER" id="PTHR36917:SF1">
    <property type="entry name" value="INNER MEMBRANE-SPANNING PROTEIN YCIB"/>
    <property type="match status" value="1"/>
</dbReference>
<dbReference type="Pfam" id="PF04279">
    <property type="entry name" value="IspA"/>
    <property type="match status" value="1"/>
</dbReference>
<dbReference type="OrthoDB" id="9788219at2"/>
<dbReference type="AlphaFoldDB" id="A0A1B8PL02"/>
<reference evidence="6 7" key="1">
    <citation type="submission" date="2016-06" db="EMBL/GenBank/DDBJ databases">
        <title>Draft genome of Moraxella nonliquefaciens CCUG 60284.</title>
        <authorList>
            <person name="Salva-Serra F."/>
            <person name="Engstrom-Jakobsson H."/>
            <person name="Thorell K."/>
            <person name="Gonzales-Siles L."/>
            <person name="Karlsson R."/>
            <person name="Boulund F."/>
            <person name="Engstrand L."/>
            <person name="Kristiansson E."/>
            <person name="Moore E."/>
        </authorList>
    </citation>
    <scope>NUCLEOTIDE SEQUENCE [LARGE SCALE GENOMIC DNA]</scope>
    <source>
        <strain evidence="6 7">CCUG 60284</strain>
    </source>
</reference>
<organism evidence="6 7">
    <name type="scientific">Moraxella nonliquefaciens</name>
    <dbReference type="NCBI Taxonomy" id="478"/>
    <lineage>
        <taxon>Bacteria</taxon>
        <taxon>Pseudomonadati</taxon>
        <taxon>Pseudomonadota</taxon>
        <taxon>Gammaproteobacteria</taxon>
        <taxon>Moraxellales</taxon>
        <taxon>Moraxellaceae</taxon>
        <taxon>Moraxella</taxon>
    </lineage>
</organism>
<keyword evidence="2 5" id="KW-0812">Transmembrane</keyword>
<accession>A0A1B8PL02</accession>
<evidence type="ECO:0000256" key="1">
    <source>
        <dbReference type="ARBA" id="ARBA00022475"/>
    </source>
</evidence>
<dbReference type="RefSeq" id="WP_066891904.1">
    <property type="nucleotide sequence ID" value="NZ_JAKREH010000003.1"/>
</dbReference>
<dbReference type="Proteomes" id="UP000092671">
    <property type="component" value="Unassembled WGS sequence"/>
</dbReference>
<comment type="subcellular location">
    <subcellularLocation>
        <location evidence="5">Cell inner membrane</location>
        <topology evidence="5">Multi-pass membrane protein</topology>
    </subcellularLocation>
</comment>
<proteinExistence type="inferred from homology"/>
<evidence type="ECO:0000256" key="4">
    <source>
        <dbReference type="ARBA" id="ARBA00023136"/>
    </source>
</evidence>
<feature type="transmembrane region" description="Helical" evidence="5">
    <location>
        <begin position="44"/>
        <end position="63"/>
    </location>
</feature>
<sequence length="208" mass="23555">MKALLDYIPIIVFFYLYKTADKNNPTHPLLTAIGLTGAESNNHIIVATAGLTFATLVVYGFLFVSQKFRLQKQQIFVLLMTVVFGGLTLALRDDFYIRLKAILINLGFALALFLSPLFLSDKESIIQKLFAPIFEMSSSAWKKLNLAWAGFFVFMASLHAFFAFVFMGGKYWGEFTAFGDIIVMISFMVGMFVMLRKYIKTDESLVKK</sequence>
<protein>
    <recommendedName>
        <fullName evidence="5">Inner membrane-spanning protein YciB</fullName>
    </recommendedName>
</protein>
<keyword evidence="3 5" id="KW-1133">Transmembrane helix</keyword>
<dbReference type="InterPro" id="IPR006008">
    <property type="entry name" value="YciB"/>
</dbReference>
<keyword evidence="5" id="KW-0997">Cell inner membrane</keyword>
<keyword evidence="4 5" id="KW-0472">Membrane</keyword>
<name>A0A1B8PL02_MORNO</name>
<gene>
    <name evidence="5" type="primary">yciB</name>
    <name evidence="6" type="ORF">A9Z60_05860</name>
</gene>
<feature type="transmembrane region" description="Helical" evidence="5">
    <location>
        <begin position="146"/>
        <end position="169"/>
    </location>
</feature>
<feature type="transmembrane region" description="Helical" evidence="5">
    <location>
        <begin position="97"/>
        <end position="119"/>
    </location>
</feature>
<dbReference type="EMBL" id="LZDN01000003">
    <property type="protein sequence ID" value="OBX51810.1"/>
    <property type="molecule type" value="Genomic_DNA"/>
</dbReference>
<dbReference type="HAMAP" id="MF_00189">
    <property type="entry name" value="YciB"/>
    <property type="match status" value="1"/>
</dbReference>
<evidence type="ECO:0000256" key="3">
    <source>
        <dbReference type="ARBA" id="ARBA00022989"/>
    </source>
</evidence>
<feature type="transmembrane region" description="Helical" evidence="5">
    <location>
        <begin position="75"/>
        <end position="91"/>
    </location>
</feature>
<feature type="transmembrane region" description="Helical" evidence="5">
    <location>
        <begin position="175"/>
        <end position="195"/>
    </location>
</feature>
<comment type="caution">
    <text evidence="6">The sequence shown here is derived from an EMBL/GenBank/DDBJ whole genome shotgun (WGS) entry which is preliminary data.</text>
</comment>
<dbReference type="GO" id="GO:0005886">
    <property type="term" value="C:plasma membrane"/>
    <property type="evidence" value="ECO:0007669"/>
    <property type="project" value="UniProtKB-SubCell"/>
</dbReference>
<comment type="similarity">
    <text evidence="5">Belongs to the YciB family.</text>
</comment>
<comment type="function">
    <text evidence="5">Plays a role in cell envelope biogenesis, maintenance of cell envelope integrity and membrane homeostasis.</text>
</comment>
<dbReference type="PANTHER" id="PTHR36917">
    <property type="entry name" value="INTRACELLULAR SEPTATION PROTEIN A-RELATED"/>
    <property type="match status" value="1"/>
</dbReference>
<evidence type="ECO:0000256" key="5">
    <source>
        <dbReference type="HAMAP-Rule" id="MF_00189"/>
    </source>
</evidence>
<evidence type="ECO:0000313" key="7">
    <source>
        <dbReference type="Proteomes" id="UP000092671"/>
    </source>
</evidence>